<dbReference type="Pfam" id="PF00383">
    <property type="entry name" value="dCMP_cyt_deam_1"/>
    <property type="match status" value="1"/>
</dbReference>
<sequence length="159" mass="17865">MARLSWDEYFTEITKKVAERSTCDRGHAACVIVKENRILATGYAGSPKGMPHCDDVGHMLRKQYDNETGEITTHCIRTVHAEQNAITQAAKFGVSLDGSTAYVTMEPCFVCAKMLVQVGVKRVVAFKKYHDDKDTLELFSKSNIPIEVKEDKEEDYANK</sequence>
<proteinExistence type="inferred from homology"/>
<evidence type="ECO:0000256" key="3">
    <source>
        <dbReference type="ARBA" id="ARBA00022723"/>
    </source>
</evidence>
<organism evidence="7 8">
    <name type="scientific">Candidatus Parvarchaeum acidiphilum ARMAN-4</name>
    <dbReference type="NCBI Taxonomy" id="662760"/>
    <lineage>
        <taxon>Archaea</taxon>
        <taxon>Candidatus Parvarchaeota</taxon>
        <taxon>Candidatus Parvarchaeum</taxon>
    </lineage>
</organism>
<feature type="domain" description="CMP/dCMP-type deaminase" evidence="6">
    <location>
        <begin position="5"/>
        <end position="142"/>
    </location>
</feature>
<dbReference type="InterPro" id="IPR002125">
    <property type="entry name" value="CMP_dCMP_dom"/>
</dbReference>
<keyword evidence="5" id="KW-0862">Zinc</keyword>
<dbReference type="PIRSF" id="PIRSF006019">
    <property type="entry name" value="dCMP_deaminase"/>
    <property type="match status" value="1"/>
</dbReference>
<evidence type="ECO:0000313" key="8">
    <source>
        <dbReference type="Proteomes" id="UP000009375"/>
    </source>
</evidence>
<dbReference type="SUPFAM" id="SSF53927">
    <property type="entry name" value="Cytidine deaminase-like"/>
    <property type="match status" value="1"/>
</dbReference>
<dbReference type="InterPro" id="IPR016192">
    <property type="entry name" value="APOBEC/CMP_deaminase_Zn-bd"/>
</dbReference>
<dbReference type="GO" id="GO:0004132">
    <property type="term" value="F:dCMP deaminase activity"/>
    <property type="evidence" value="ECO:0007669"/>
    <property type="project" value="InterPro"/>
</dbReference>
<evidence type="ECO:0000256" key="5">
    <source>
        <dbReference type="ARBA" id="ARBA00022833"/>
    </source>
</evidence>
<dbReference type="InterPro" id="IPR016193">
    <property type="entry name" value="Cytidine_deaminase-like"/>
</dbReference>
<dbReference type="InterPro" id="IPR035105">
    <property type="entry name" value="Deoxycytidylate_deaminase_dom"/>
</dbReference>
<dbReference type="PROSITE" id="PS00903">
    <property type="entry name" value="CYT_DCMP_DEAMINASES_1"/>
    <property type="match status" value="1"/>
</dbReference>
<reference evidence="7 8" key="1">
    <citation type="journal article" date="2010" name="Proc. Natl. Acad. Sci. U.S.A.">
        <title>Enigmatic, ultrasmall, uncultivated Archaea.</title>
        <authorList>
            <person name="Baker B.J."/>
            <person name="Comolli L.R."/>
            <person name="Dick G.J."/>
            <person name="Hauser L.J."/>
            <person name="Hyatt D."/>
            <person name="Dill B.D."/>
            <person name="Land M.L."/>
            <person name="Verberkmoes N.C."/>
            <person name="Hettich R.L."/>
            <person name="Banfield J.F."/>
        </authorList>
    </citation>
    <scope>NUCLEOTIDE SEQUENCE [LARGE SCALE GENOMIC DNA]</scope>
</reference>
<name>D2EEY5_PARA4</name>
<dbReference type="AlphaFoldDB" id="D2EEY5"/>
<accession>D2EEY5</accession>
<dbReference type="CDD" id="cd01286">
    <property type="entry name" value="deoxycytidylate_deaminase"/>
    <property type="match status" value="1"/>
</dbReference>
<comment type="similarity">
    <text evidence="2">Belongs to the cytidine and deoxycytidylate deaminase family.</text>
</comment>
<evidence type="ECO:0000313" key="7">
    <source>
        <dbReference type="EMBL" id="EEZ93091.1"/>
    </source>
</evidence>
<evidence type="ECO:0000256" key="4">
    <source>
        <dbReference type="ARBA" id="ARBA00022801"/>
    </source>
</evidence>
<dbReference type="GO" id="GO:0008270">
    <property type="term" value="F:zinc ion binding"/>
    <property type="evidence" value="ECO:0007669"/>
    <property type="project" value="InterPro"/>
</dbReference>
<dbReference type="Gene3D" id="3.40.140.10">
    <property type="entry name" value="Cytidine Deaminase, domain 2"/>
    <property type="match status" value="1"/>
</dbReference>
<dbReference type="GO" id="GO:0006220">
    <property type="term" value="P:pyrimidine nucleotide metabolic process"/>
    <property type="evidence" value="ECO:0007669"/>
    <property type="project" value="InterPro"/>
</dbReference>
<keyword evidence="3" id="KW-0479">Metal-binding</keyword>
<dbReference type="InterPro" id="IPR015517">
    <property type="entry name" value="dCMP_deaminase-rel"/>
</dbReference>
<keyword evidence="4" id="KW-0378">Hydrolase</keyword>
<dbReference type="PANTHER" id="PTHR11086:SF18">
    <property type="entry name" value="DEOXYCYTIDYLATE DEAMINASE"/>
    <property type="match status" value="1"/>
</dbReference>
<comment type="cofactor">
    <cofactor evidence="1">
        <name>Zn(2+)</name>
        <dbReference type="ChEBI" id="CHEBI:29105"/>
    </cofactor>
</comment>
<evidence type="ECO:0000259" key="6">
    <source>
        <dbReference type="PROSITE" id="PS51747"/>
    </source>
</evidence>
<dbReference type="InterPro" id="IPR016473">
    <property type="entry name" value="dCMP_deaminase"/>
</dbReference>
<dbReference type="EMBL" id="GG730042">
    <property type="protein sequence ID" value="EEZ93091.1"/>
    <property type="molecule type" value="Genomic_DNA"/>
</dbReference>
<dbReference type="PANTHER" id="PTHR11086">
    <property type="entry name" value="DEOXYCYTIDYLATE DEAMINASE-RELATED"/>
    <property type="match status" value="1"/>
</dbReference>
<evidence type="ECO:0000256" key="2">
    <source>
        <dbReference type="ARBA" id="ARBA00006576"/>
    </source>
</evidence>
<dbReference type="PROSITE" id="PS51747">
    <property type="entry name" value="CYT_DCMP_DEAMINASES_2"/>
    <property type="match status" value="1"/>
</dbReference>
<protein>
    <submittedName>
        <fullName evidence="7">CMP/dCMP deaminase zinc-binding protein</fullName>
    </submittedName>
</protein>
<gene>
    <name evidence="7" type="ORF">BJBARM4_0289</name>
</gene>
<evidence type="ECO:0000256" key="1">
    <source>
        <dbReference type="ARBA" id="ARBA00001947"/>
    </source>
</evidence>
<dbReference type="Proteomes" id="UP000009375">
    <property type="component" value="Unassembled WGS sequence"/>
</dbReference>
<dbReference type="GO" id="GO:0005737">
    <property type="term" value="C:cytoplasm"/>
    <property type="evidence" value="ECO:0007669"/>
    <property type="project" value="TreeGrafter"/>
</dbReference>